<dbReference type="OrthoDB" id="7058190at2"/>
<comment type="similarity">
    <text evidence="1 3">Belongs to the UPF0319 family.</text>
</comment>
<dbReference type="EMBL" id="CP000851">
    <property type="protein sequence ID" value="ABV87043.1"/>
    <property type="molecule type" value="Genomic_DNA"/>
</dbReference>
<evidence type="ECO:0000313" key="4">
    <source>
        <dbReference type="EMBL" id="ABV87043.1"/>
    </source>
</evidence>
<evidence type="ECO:0000256" key="3">
    <source>
        <dbReference type="HAMAP-Rule" id="MF_00789"/>
    </source>
</evidence>
<dbReference type="HAMAP" id="MF_00789">
    <property type="entry name" value="UPF0319"/>
    <property type="match status" value="1"/>
</dbReference>
<organism evidence="4 5">
    <name type="scientific">Shewanella pealeana (strain ATCC 700345 / ANG-SQ1)</name>
    <dbReference type="NCBI Taxonomy" id="398579"/>
    <lineage>
        <taxon>Bacteria</taxon>
        <taxon>Pseudomonadati</taxon>
        <taxon>Pseudomonadota</taxon>
        <taxon>Gammaproteobacteria</taxon>
        <taxon>Alteromonadales</taxon>
        <taxon>Shewanellaceae</taxon>
        <taxon>Shewanella</taxon>
    </lineage>
</organism>
<evidence type="ECO:0000313" key="5">
    <source>
        <dbReference type="Proteomes" id="UP000002608"/>
    </source>
</evidence>
<dbReference type="KEGG" id="spl:Spea_1720"/>
<keyword evidence="2 3" id="KW-0732">Signal</keyword>
<proteinExistence type="inferred from homology"/>
<dbReference type="HOGENOM" id="CLU_073782_1_0_6"/>
<dbReference type="Proteomes" id="UP000002608">
    <property type="component" value="Chromosome"/>
</dbReference>
<accession>A8H3A6</accession>
<evidence type="ECO:0000256" key="1">
    <source>
        <dbReference type="ARBA" id="ARBA00008490"/>
    </source>
</evidence>
<dbReference type="RefSeq" id="WP_012154963.1">
    <property type="nucleotide sequence ID" value="NC_009901.1"/>
</dbReference>
<keyword evidence="5" id="KW-1185">Reference proteome</keyword>
<dbReference type="STRING" id="398579.Spea_1720"/>
<dbReference type="PANTHER" id="PTHR38108:SF1">
    <property type="entry name" value="UPF0319 PROTEIN YCCT"/>
    <property type="match status" value="1"/>
</dbReference>
<feature type="signal peptide" evidence="3">
    <location>
        <begin position="1"/>
        <end position="25"/>
    </location>
</feature>
<sequence length="224" mass="24664" precursor="true">MKRYGLVLSSALSSALLLVTTSALAEVTLTMPSNSELVLVNGVDANGREKLSLNNGLNQIAFRYLGRYQQQGSQNQFQSDVIVIKFDESDAQLYLSMPRVRSNSAANKFNQSPEVTLEDQNSNAVAFELGMLIKKGLQLGRDYEVEMAAYNVTDQKASLNIKPATISTPQTAIPVATAVSVSAATATKQSKKSEQINVGQMLDFWYQQADEETRKAFKKRIEDK</sequence>
<dbReference type="AlphaFoldDB" id="A8H3A6"/>
<gene>
    <name evidence="4" type="ordered locus">Spea_1720</name>
</gene>
<feature type="chain" id="PRO_5009007220" description="UPF0319 protein Spea_1720" evidence="3">
    <location>
        <begin position="26"/>
        <end position="224"/>
    </location>
</feature>
<dbReference type="PANTHER" id="PTHR38108">
    <property type="entry name" value="UPF0319 PROTEIN YCCT"/>
    <property type="match status" value="1"/>
</dbReference>
<dbReference type="eggNOG" id="COG3110">
    <property type="taxonomic scope" value="Bacteria"/>
</dbReference>
<name>A8H3A6_SHEPA</name>
<reference evidence="4 5" key="1">
    <citation type="submission" date="2007-10" db="EMBL/GenBank/DDBJ databases">
        <title>Complete sequence of Shewanella pealeana ATCC 700345.</title>
        <authorList>
            <consortium name="US DOE Joint Genome Institute"/>
            <person name="Copeland A."/>
            <person name="Lucas S."/>
            <person name="Lapidus A."/>
            <person name="Barry K."/>
            <person name="Glavina del Rio T."/>
            <person name="Dalin E."/>
            <person name="Tice H."/>
            <person name="Pitluck S."/>
            <person name="Chertkov O."/>
            <person name="Brettin T."/>
            <person name="Bruce D."/>
            <person name="Detter J.C."/>
            <person name="Han C."/>
            <person name="Schmutz J."/>
            <person name="Larimer F."/>
            <person name="Land M."/>
            <person name="Hauser L."/>
            <person name="Kyrpides N."/>
            <person name="Kim E."/>
            <person name="Zhao J.-S.Z."/>
            <person name="Manno D."/>
            <person name="Hawari J."/>
            <person name="Richardson P."/>
        </authorList>
    </citation>
    <scope>NUCLEOTIDE SEQUENCE [LARGE SCALE GENOMIC DNA]</scope>
    <source>
        <strain evidence="5">ATCC 700345 / ANG-SQ1</strain>
    </source>
</reference>
<dbReference type="Pfam" id="PF09829">
    <property type="entry name" value="DUF2057"/>
    <property type="match status" value="1"/>
</dbReference>
<dbReference type="InterPro" id="IPR018635">
    <property type="entry name" value="UPF0319"/>
</dbReference>
<protein>
    <recommendedName>
        <fullName evidence="3">UPF0319 protein Spea_1720</fullName>
    </recommendedName>
</protein>
<evidence type="ECO:0000256" key="2">
    <source>
        <dbReference type="ARBA" id="ARBA00022729"/>
    </source>
</evidence>